<feature type="domain" description="Peptidase M48" evidence="9">
    <location>
        <begin position="64"/>
        <end position="253"/>
    </location>
</feature>
<dbReference type="SUPFAM" id="SSF48452">
    <property type="entry name" value="TPR-like"/>
    <property type="match status" value="1"/>
</dbReference>
<protein>
    <recommendedName>
        <fullName evidence="8">Putative beta-barrel assembly-enhancing protease</fullName>
        <ecNumber evidence="8">3.4.-.-</ecNumber>
    </recommendedName>
</protein>
<dbReference type="RefSeq" id="WP_014703983.1">
    <property type="nucleotide sequence ID" value="NC_017856.1"/>
</dbReference>
<dbReference type="InterPro" id="IPR051156">
    <property type="entry name" value="Mito/Outer_Membr_Metalloprot"/>
</dbReference>
<dbReference type="eggNOG" id="COG4783">
    <property type="taxonomic scope" value="Bacteria"/>
</dbReference>
<comment type="similarity">
    <text evidence="8">Belongs to the peptidase M48 family. BepA subfamily.</text>
</comment>
<feature type="signal peptide" evidence="8">
    <location>
        <begin position="1"/>
        <end position="19"/>
    </location>
</feature>
<dbReference type="GO" id="GO:0008270">
    <property type="term" value="F:zinc ion binding"/>
    <property type="evidence" value="ECO:0007669"/>
    <property type="project" value="UniProtKB-UniRule"/>
</dbReference>
<dbReference type="HOGENOM" id="CLU_030556_1_1_6"/>
<evidence type="ECO:0000256" key="2">
    <source>
        <dbReference type="ARBA" id="ARBA00022723"/>
    </source>
</evidence>
<keyword evidence="3 8" id="KW-0732">Signal</keyword>
<evidence type="ECO:0000256" key="6">
    <source>
        <dbReference type="ARBA" id="ARBA00022833"/>
    </source>
</evidence>
<dbReference type="PANTHER" id="PTHR22726">
    <property type="entry name" value="METALLOENDOPEPTIDASE OMA1"/>
    <property type="match status" value="1"/>
</dbReference>
<comment type="function">
    <text evidence="8">Functions as both a chaperone and a metalloprotease. Maintains the integrity of the outer membrane by promoting either the assembly or the elimination of outer membrane proteins, depending on their folding state.</text>
</comment>
<dbReference type="GO" id="GO:0051603">
    <property type="term" value="P:proteolysis involved in protein catabolic process"/>
    <property type="evidence" value="ECO:0007669"/>
    <property type="project" value="TreeGrafter"/>
</dbReference>
<evidence type="ECO:0000256" key="5">
    <source>
        <dbReference type="ARBA" id="ARBA00022801"/>
    </source>
</evidence>
<keyword evidence="7 8" id="KW-0482">Metalloprotease</keyword>
<dbReference type="KEGG" id="mec:Q7C_1413"/>
<dbReference type="GO" id="GO:0042597">
    <property type="term" value="C:periplasmic space"/>
    <property type="evidence" value="ECO:0007669"/>
    <property type="project" value="UniProtKB-SubCell"/>
</dbReference>
<keyword evidence="1 8" id="KW-0645">Protease</keyword>
<sequence length="482" mass="53904" precursor="true">MKKHIISLILFLVIPGTQANLNIQLPEMGDSAGELVSPIEEYQVGQSFYWQLQRQVDFVADPEVQDYVRSLGYRLAAASDQPALPYTFFMVEDPSINAFAAPGGFVGVHSGLMMTAETEDEMASVIAHEIAHVTQRHILRGYEKSERLSVPLTAAMIAAALLGIADPSAGSAAMMAVQGGAVQMQLNYTRAHEAEADSLGMQTLVSAGFDPYAMPRFFERLQVAGRFYGGAHVPEFLRTHPITGSRIAETRARAEDYPSVSNQRDTKQFYLMREKLRVMTSDDLQATLEEYRKKRRENSDDHDQEVLQYGYARALLKANQTSEARKALMPLVEKDGDRLSYQLTLADLEIAVGNTSRALAIYQDNQRLYPDDRALTLEQVDLQLRTGQPSQAAKLLQRLIDIGENSQEVYRLLGKAHEQMGNRSQSHFWLAEAYYQSGQIAAAADQLRIAADHAKGDAYQQARINSRLKQVEDQLALMERQR</sequence>
<accession>I1YI20</accession>
<reference evidence="10 11" key="1">
    <citation type="journal article" date="2012" name="J. Bacteriol.">
        <title>Complete genome sequences of Methylophaga sp. strain JAM1 and Methylophaga sp. strain JAM7.</title>
        <authorList>
            <person name="Villeneuve C."/>
            <person name="Martineau C."/>
            <person name="Mauffrey F."/>
            <person name="Villemur R."/>
        </authorList>
    </citation>
    <scope>NUCLEOTIDE SEQUENCE [LARGE SCALE GENOMIC DNA]</scope>
    <source>
        <strain evidence="10 11">JAM7</strain>
    </source>
</reference>
<keyword evidence="2 8" id="KW-0479">Metal-binding</keyword>
<dbReference type="PATRIC" id="fig|754477.3.peg.1394"/>
<feature type="binding site" evidence="8">
    <location>
        <position position="193"/>
    </location>
    <ligand>
        <name>Zn(2+)</name>
        <dbReference type="ChEBI" id="CHEBI:29105"/>
        <note>catalytic</note>
    </ligand>
</feature>
<proteinExistence type="inferred from homology"/>
<dbReference type="Proteomes" id="UP000009145">
    <property type="component" value="Chromosome"/>
</dbReference>
<evidence type="ECO:0000259" key="9">
    <source>
        <dbReference type="Pfam" id="PF01435"/>
    </source>
</evidence>
<evidence type="ECO:0000256" key="3">
    <source>
        <dbReference type="ARBA" id="ARBA00022729"/>
    </source>
</evidence>
<feature type="binding site" evidence="8">
    <location>
        <position position="132"/>
    </location>
    <ligand>
        <name>Zn(2+)</name>
        <dbReference type="ChEBI" id="CHEBI:29105"/>
        <note>catalytic</note>
    </ligand>
</feature>
<dbReference type="Gene3D" id="3.30.2010.10">
    <property type="entry name" value="Metalloproteases ('zincins'), catalytic domain"/>
    <property type="match status" value="1"/>
</dbReference>
<dbReference type="InterPro" id="IPR011990">
    <property type="entry name" value="TPR-like_helical_dom_sf"/>
</dbReference>
<dbReference type="GO" id="GO:0004222">
    <property type="term" value="F:metalloendopeptidase activity"/>
    <property type="evidence" value="ECO:0007669"/>
    <property type="project" value="InterPro"/>
</dbReference>
<dbReference type="Pfam" id="PF01435">
    <property type="entry name" value="Peptidase_M48"/>
    <property type="match status" value="1"/>
</dbReference>
<dbReference type="Gene3D" id="1.25.40.10">
    <property type="entry name" value="Tetratricopeptide repeat domain"/>
    <property type="match status" value="1"/>
</dbReference>
<feature type="active site" description="Proton donor" evidence="8">
    <location>
        <position position="197"/>
    </location>
</feature>
<dbReference type="OrthoDB" id="9810445at2"/>
<dbReference type="InterPro" id="IPR030873">
    <property type="entry name" value="Protease_BepA"/>
</dbReference>
<dbReference type="PANTHER" id="PTHR22726:SF1">
    <property type="entry name" value="METALLOENDOPEPTIDASE OMA1, MITOCHONDRIAL"/>
    <property type="match status" value="1"/>
</dbReference>
<evidence type="ECO:0000256" key="8">
    <source>
        <dbReference type="HAMAP-Rule" id="MF_00997"/>
    </source>
</evidence>
<organism evidence="10 11">
    <name type="scientific">Methylophaga frappieri (strain ATCC BAA-2434 / DSM 25690 / JAM7)</name>
    <dbReference type="NCBI Taxonomy" id="754477"/>
    <lineage>
        <taxon>Bacteria</taxon>
        <taxon>Pseudomonadati</taxon>
        <taxon>Pseudomonadota</taxon>
        <taxon>Gammaproteobacteria</taxon>
        <taxon>Thiotrichales</taxon>
        <taxon>Piscirickettsiaceae</taxon>
        <taxon>Methylophaga</taxon>
    </lineage>
</organism>
<feature type="active site" evidence="8">
    <location>
        <position position="129"/>
    </location>
</feature>
<dbReference type="STRING" id="754477.Q7C_1413"/>
<keyword evidence="6 8" id="KW-0862">Zinc</keyword>
<evidence type="ECO:0000256" key="4">
    <source>
        <dbReference type="ARBA" id="ARBA00022764"/>
    </source>
</evidence>
<comment type="cofactor">
    <cofactor evidence="8">
        <name>Zn(2+)</name>
        <dbReference type="ChEBI" id="CHEBI:29105"/>
    </cofactor>
    <text evidence="8">Binds 1 zinc ion per subunit.</text>
</comment>
<gene>
    <name evidence="10" type="ordered locus">Q7C_1413</name>
</gene>
<feature type="chain" id="PRO_5009014204" description="Putative beta-barrel assembly-enhancing protease" evidence="8">
    <location>
        <begin position="20"/>
        <end position="482"/>
    </location>
</feature>
<dbReference type="EMBL" id="CP003380">
    <property type="protein sequence ID" value="AFJ02563.1"/>
    <property type="molecule type" value="Genomic_DNA"/>
</dbReference>
<dbReference type="EC" id="3.4.-.-" evidence="8"/>
<name>I1YI20_METFJ</name>
<dbReference type="InterPro" id="IPR001915">
    <property type="entry name" value="Peptidase_M48"/>
</dbReference>
<dbReference type="AlphaFoldDB" id="I1YI20"/>
<evidence type="ECO:0000313" key="10">
    <source>
        <dbReference type="EMBL" id="AFJ02563.1"/>
    </source>
</evidence>
<keyword evidence="5 8" id="KW-0378">Hydrolase</keyword>
<comment type="subcellular location">
    <subcellularLocation>
        <location evidence="8">Periplasm</location>
    </subcellularLocation>
</comment>
<feature type="binding site" evidence="8">
    <location>
        <position position="128"/>
    </location>
    <ligand>
        <name>Zn(2+)</name>
        <dbReference type="ChEBI" id="CHEBI:29105"/>
        <note>catalytic</note>
    </ligand>
</feature>
<dbReference type="CDD" id="cd07333">
    <property type="entry name" value="M48C_bepA_like"/>
    <property type="match status" value="1"/>
</dbReference>
<evidence type="ECO:0000313" key="11">
    <source>
        <dbReference type="Proteomes" id="UP000009145"/>
    </source>
</evidence>
<dbReference type="HAMAP" id="MF_00997">
    <property type="entry name" value="Protease_BepA"/>
    <property type="match status" value="1"/>
</dbReference>
<evidence type="ECO:0000256" key="1">
    <source>
        <dbReference type="ARBA" id="ARBA00022670"/>
    </source>
</evidence>
<evidence type="ECO:0000256" key="7">
    <source>
        <dbReference type="ARBA" id="ARBA00023049"/>
    </source>
</evidence>
<keyword evidence="4 8" id="KW-0574">Periplasm</keyword>
<keyword evidence="11" id="KW-1185">Reference proteome</keyword>
<dbReference type="GO" id="GO:0016020">
    <property type="term" value="C:membrane"/>
    <property type="evidence" value="ECO:0007669"/>
    <property type="project" value="InterPro"/>
</dbReference>